<keyword evidence="7 12" id="KW-1133">Transmembrane helix</keyword>
<protein>
    <submittedName>
        <fullName evidence="14">Sodium:proton antiporter</fullName>
    </submittedName>
</protein>
<feature type="transmembrane region" description="Helical" evidence="12">
    <location>
        <begin position="239"/>
        <end position="267"/>
    </location>
</feature>
<comment type="caution">
    <text evidence="14">The sequence shown here is derived from an EMBL/GenBank/DDBJ whole genome shotgun (WGS) entry which is preliminary data.</text>
</comment>
<evidence type="ECO:0000256" key="2">
    <source>
        <dbReference type="ARBA" id="ARBA00007367"/>
    </source>
</evidence>
<feature type="transmembrane region" description="Helical" evidence="12">
    <location>
        <begin position="31"/>
        <end position="51"/>
    </location>
</feature>
<feature type="transmembrane region" description="Helical" evidence="12">
    <location>
        <begin position="100"/>
        <end position="118"/>
    </location>
</feature>
<dbReference type="RefSeq" id="WP_201427368.1">
    <property type="nucleotide sequence ID" value="NZ_JAEQMG010000061.1"/>
</dbReference>
<reference evidence="14" key="1">
    <citation type="submission" date="2021-01" db="EMBL/GenBank/DDBJ databases">
        <title>Genome public.</title>
        <authorList>
            <person name="Liu C."/>
            <person name="Sun Q."/>
        </authorList>
    </citation>
    <scope>NUCLEOTIDE SEQUENCE</scope>
    <source>
        <strain evidence="14">M6</strain>
    </source>
</reference>
<evidence type="ECO:0000256" key="10">
    <source>
        <dbReference type="ARBA" id="ARBA00023136"/>
    </source>
</evidence>
<evidence type="ECO:0000256" key="6">
    <source>
        <dbReference type="ARBA" id="ARBA00022692"/>
    </source>
</evidence>
<dbReference type="Gene3D" id="6.10.140.1330">
    <property type="match status" value="1"/>
</dbReference>
<dbReference type="InterPro" id="IPR018422">
    <property type="entry name" value="Cation/H_exchanger_CPA1"/>
</dbReference>
<dbReference type="GO" id="GO:0015386">
    <property type="term" value="F:potassium:proton antiporter activity"/>
    <property type="evidence" value="ECO:0007669"/>
    <property type="project" value="TreeGrafter"/>
</dbReference>
<name>A0A934TZE7_9FIRM</name>
<feature type="transmembrane region" description="Helical" evidence="12">
    <location>
        <begin position="165"/>
        <end position="188"/>
    </location>
</feature>
<evidence type="ECO:0000256" key="1">
    <source>
        <dbReference type="ARBA" id="ARBA00004651"/>
    </source>
</evidence>
<dbReference type="Proteomes" id="UP000633365">
    <property type="component" value="Unassembled WGS sequence"/>
</dbReference>
<dbReference type="PANTHER" id="PTHR10110:SF195">
    <property type="entry name" value="NA(+)_H(+) ANTIPORTER NHAS2"/>
    <property type="match status" value="1"/>
</dbReference>
<keyword evidence="3" id="KW-0813">Transport</keyword>
<dbReference type="InterPro" id="IPR006153">
    <property type="entry name" value="Cation/H_exchanger_TM"/>
</dbReference>
<dbReference type="GO" id="GO:0015385">
    <property type="term" value="F:sodium:proton antiporter activity"/>
    <property type="evidence" value="ECO:0007669"/>
    <property type="project" value="InterPro"/>
</dbReference>
<dbReference type="AlphaFoldDB" id="A0A934TZE7"/>
<dbReference type="GO" id="GO:0005886">
    <property type="term" value="C:plasma membrane"/>
    <property type="evidence" value="ECO:0007669"/>
    <property type="project" value="UniProtKB-SubCell"/>
</dbReference>
<evidence type="ECO:0000256" key="8">
    <source>
        <dbReference type="ARBA" id="ARBA00023053"/>
    </source>
</evidence>
<organism evidence="14 15">
    <name type="scientific">Ruminococcus difficilis</name>
    <dbReference type="NCBI Taxonomy" id="2763069"/>
    <lineage>
        <taxon>Bacteria</taxon>
        <taxon>Bacillati</taxon>
        <taxon>Bacillota</taxon>
        <taxon>Clostridia</taxon>
        <taxon>Eubacteriales</taxon>
        <taxon>Oscillospiraceae</taxon>
        <taxon>Ruminococcus</taxon>
    </lineage>
</organism>
<feature type="transmembrane region" description="Helical" evidence="12">
    <location>
        <begin position="71"/>
        <end position="88"/>
    </location>
</feature>
<keyword evidence="15" id="KW-1185">Reference proteome</keyword>
<dbReference type="GO" id="GO:0098719">
    <property type="term" value="P:sodium ion import across plasma membrane"/>
    <property type="evidence" value="ECO:0007669"/>
    <property type="project" value="TreeGrafter"/>
</dbReference>
<evidence type="ECO:0000256" key="12">
    <source>
        <dbReference type="SAM" id="Phobius"/>
    </source>
</evidence>
<evidence type="ECO:0000256" key="5">
    <source>
        <dbReference type="ARBA" id="ARBA00022475"/>
    </source>
</evidence>
<dbReference type="EMBL" id="JAEQMG010000061">
    <property type="protein sequence ID" value="MBK6088472.1"/>
    <property type="molecule type" value="Genomic_DNA"/>
</dbReference>
<evidence type="ECO:0000313" key="15">
    <source>
        <dbReference type="Proteomes" id="UP000633365"/>
    </source>
</evidence>
<evidence type="ECO:0000256" key="11">
    <source>
        <dbReference type="ARBA" id="ARBA00023201"/>
    </source>
</evidence>
<accession>A0A934TZE7</accession>
<dbReference type="GO" id="GO:0051453">
    <property type="term" value="P:regulation of intracellular pH"/>
    <property type="evidence" value="ECO:0007669"/>
    <property type="project" value="TreeGrafter"/>
</dbReference>
<evidence type="ECO:0000256" key="4">
    <source>
        <dbReference type="ARBA" id="ARBA00022449"/>
    </source>
</evidence>
<evidence type="ECO:0000259" key="13">
    <source>
        <dbReference type="Pfam" id="PF00999"/>
    </source>
</evidence>
<dbReference type="PANTHER" id="PTHR10110">
    <property type="entry name" value="SODIUM/HYDROGEN EXCHANGER"/>
    <property type="match status" value="1"/>
</dbReference>
<feature type="transmembrane region" description="Helical" evidence="12">
    <location>
        <begin position="208"/>
        <end position="227"/>
    </location>
</feature>
<comment type="subcellular location">
    <subcellularLocation>
        <location evidence="1">Cell membrane</location>
        <topology evidence="1">Multi-pass membrane protein</topology>
    </subcellularLocation>
</comment>
<evidence type="ECO:0000256" key="9">
    <source>
        <dbReference type="ARBA" id="ARBA00023065"/>
    </source>
</evidence>
<feature type="transmembrane region" description="Helical" evidence="12">
    <location>
        <begin position="355"/>
        <end position="373"/>
    </location>
</feature>
<keyword evidence="4" id="KW-0050">Antiport</keyword>
<feature type="domain" description="Cation/H+ exchanger transmembrane" evidence="13">
    <location>
        <begin position="10"/>
        <end position="413"/>
    </location>
</feature>
<gene>
    <name evidence="14" type="ORF">JKK62_07355</name>
</gene>
<keyword evidence="9" id="KW-0406">Ion transport</keyword>
<keyword evidence="8" id="KW-0915">Sodium</keyword>
<evidence type="ECO:0000256" key="7">
    <source>
        <dbReference type="ARBA" id="ARBA00022989"/>
    </source>
</evidence>
<proteinExistence type="inferred from homology"/>
<keyword evidence="10 12" id="KW-0472">Membrane</keyword>
<feature type="transmembrane region" description="Helical" evidence="12">
    <location>
        <begin position="385"/>
        <end position="406"/>
    </location>
</feature>
<keyword evidence="11" id="KW-0739">Sodium transport</keyword>
<feature type="transmembrane region" description="Helical" evidence="12">
    <location>
        <begin position="6"/>
        <end position="24"/>
    </location>
</feature>
<dbReference type="Pfam" id="PF00999">
    <property type="entry name" value="Na_H_Exchanger"/>
    <property type="match status" value="1"/>
</dbReference>
<comment type="similarity">
    <text evidence="2">Belongs to the monovalent cation:proton antiporter 1 (CPA1) transporter (TC 2.A.36) family.</text>
</comment>
<feature type="transmembrane region" description="Helical" evidence="12">
    <location>
        <begin position="320"/>
        <end position="343"/>
    </location>
</feature>
<keyword evidence="5" id="KW-1003">Cell membrane</keyword>
<keyword evidence="6 12" id="KW-0812">Transmembrane</keyword>
<evidence type="ECO:0000313" key="14">
    <source>
        <dbReference type="EMBL" id="MBK6088472.1"/>
    </source>
</evidence>
<feature type="transmembrane region" description="Helical" evidence="12">
    <location>
        <begin position="295"/>
        <end position="313"/>
    </location>
</feature>
<evidence type="ECO:0000256" key="3">
    <source>
        <dbReference type="ARBA" id="ARBA00022448"/>
    </source>
</evidence>
<sequence length="421" mass="45878">METLYMFAGIIALVCILGFFNEKVTKLTYEIGLMLFSTILGIVLLIGIAVFNDTSVGNVLKEIQGFDIHDFLMNGVLCFMLFAGSCHMKLSDFKKMARQITVLSLVCTLLGAVFYGMLIYGASLLLGLNLSLPVCLMFGSIIAPTDPIAATGILSKFGLPKDTSFLIQGESLFNDGIGVALFVCFSGMVKASGSEEQGFLTVMLREVLGAVAIGVIVTLICFLMFRFSKHPQLKIFISLLAVSLAYSLCEVFHCSGAIASVICGILFSHLRSKYAESEEKEHVELFDSFWETLDVFFNSILYVLLGLSFVSILKMESVLLLSFIAIAANLISRVSSLSISSLFMGEIPDGFSRGGFITLFTWGGLRGGLSVALAMSTRDMVPEKVYYIILGCTYAVVFFTTVIQGLTMKPVYKAITKKKPA</sequence>